<protein>
    <submittedName>
        <fullName evidence="1">Uncharacterized protein</fullName>
    </submittedName>
</protein>
<accession>X0S7D5</accession>
<organism evidence="1">
    <name type="scientific">marine sediment metagenome</name>
    <dbReference type="NCBI Taxonomy" id="412755"/>
    <lineage>
        <taxon>unclassified sequences</taxon>
        <taxon>metagenomes</taxon>
        <taxon>ecological metagenomes</taxon>
    </lineage>
</organism>
<feature type="non-terminal residue" evidence="1">
    <location>
        <position position="1"/>
    </location>
</feature>
<gene>
    <name evidence="1" type="ORF">S01H1_13572</name>
</gene>
<reference evidence="1" key="1">
    <citation type="journal article" date="2014" name="Front. Microbiol.">
        <title>High frequency of phylogenetically diverse reductive dehalogenase-homologous genes in deep subseafloor sedimentary metagenomes.</title>
        <authorList>
            <person name="Kawai M."/>
            <person name="Futagami T."/>
            <person name="Toyoda A."/>
            <person name="Takaki Y."/>
            <person name="Nishi S."/>
            <person name="Hori S."/>
            <person name="Arai W."/>
            <person name="Tsubouchi T."/>
            <person name="Morono Y."/>
            <person name="Uchiyama I."/>
            <person name="Ito T."/>
            <person name="Fujiyama A."/>
            <person name="Inagaki F."/>
            <person name="Takami H."/>
        </authorList>
    </citation>
    <scope>NUCLEOTIDE SEQUENCE</scope>
    <source>
        <strain evidence="1">Expedition CK06-06</strain>
    </source>
</reference>
<proteinExistence type="predicted"/>
<comment type="caution">
    <text evidence="1">The sequence shown here is derived from an EMBL/GenBank/DDBJ whole genome shotgun (WGS) entry which is preliminary data.</text>
</comment>
<dbReference type="AlphaFoldDB" id="X0S7D5"/>
<dbReference type="EMBL" id="BARS01007007">
    <property type="protein sequence ID" value="GAF76919.1"/>
    <property type="molecule type" value="Genomic_DNA"/>
</dbReference>
<sequence>DTNEKSKQCSALSLAGVIAAAEKQVLNFLEGLRYA</sequence>
<evidence type="ECO:0000313" key="1">
    <source>
        <dbReference type="EMBL" id="GAF76919.1"/>
    </source>
</evidence>
<name>X0S7D5_9ZZZZ</name>